<gene>
    <name evidence="6" type="primary">hipA_2</name>
    <name evidence="6" type="ORF">GAK35_03481</name>
</gene>
<dbReference type="NCBIfam" id="TIGR03071">
    <property type="entry name" value="couple_hipA"/>
    <property type="match status" value="1"/>
</dbReference>
<evidence type="ECO:0000313" key="6">
    <source>
        <dbReference type="EMBL" id="KAF1040369.1"/>
    </source>
</evidence>
<dbReference type="InterPro" id="IPR017508">
    <property type="entry name" value="HipA_N1"/>
</dbReference>
<dbReference type="PANTHER" id="PTHR37419">
    <property type="entry name" value="SERINE/THREONINE-PROTEIN KINASE TOXIN HIPA"/>
    <property type="match status" value="1"/>
</dbReference>
<evidence type="ECO:0000259" key="5">
    <source>
        <dbReference type="Pfam" id="PF13657"/>
    </source>
</evidence>
<evidence type="ECO:0000313" key="7">
    <source>
        <dbReference type="Proteomes" id="UP000462435"/>
    </source>
</evidence>
<keyword evidence="3 6" id="KW-0418">Kinase</keyword>
<feature type="domain" description="HipA N-terminal subdomain 1" evidence="5">
    <location>
        <begin position="17"/>
        <end position="110"/>
    </location>
</feature>
<feature type="domain" description="HipA-like C-terminal" evidence="4">
    <location>
        <begin position="150"/>
        <end position="375"/>
    </location>
</feature>
<evidence type="ECO:0000256" key="1">
    <source>
        <dbReference type="ARBA" id="ARBA00010164"/>
    </source>
</evidence>
<dbReference type="Gene3D" id="1.10.1070.20">
    <property type="match status" value="1"/>
</dbReference>
<dbReference type="GO" id="GO:0004674">
    <property type="term" value="F:protein serine/threonine kinase activity"/>
    <property type="evidence" value="ECO:0007669"/>
    <property type="project" value="TreeGrafter"/>
</dbReference>
<name>A0A7V8FU69_9BURK</name>
<comment type="caution">
    <text evidence="6">The sequence shown here is derived from an EMBL/GenBank/DDBJ whole genome shotgun (WGS) entry which is preliminary data.</text>
</comment>
<protein>
    <submittedName>
        <fullName evidence="6">Serine/threonine-protein kinase toxin HipA</fullName>
    </submittedName>
</protein>
<dbReference type="InterPro" id="IPR052028">
    <property type="entry name" value="HipA_Ser/Thr_kinase"/>
</dbReference>
<evidence type="ECO:0000256" key="3">
    <source>
        <dbReference type="ARBA" id="ARBA00022777"/>
    </source>
</evidence>
<dbReference type="PANTHER" id="PTHR37419:SF1">
    <property type="entry name" value="SERINE_THREONINE-PROTEIN KINASE TOXIN HIPA"/>
    <property type="match status" value="1"/>
</dbReference>
<accession>A0A7V8FU69</accession>
<evidence type="ECO:0000256" key="2">
    <source>
        <dbReference type="ARBA" id="ARBA00022679"/>
    </source>
</evidence>
<proteinExistence type="inferred from homology"/>
<sequence>MTTMPMKPDIPKRLKRLHVHASQGSAGQLARESQFVFGYRTEDPACEISLTMPLRAETYASNLLPGVLRQNLPEGYLLDWIHARFSKTMKMDDFNLLALVGADTIGRVSVNIDEDPTAPMQPEDLSALLAWKGSEGLFDHLAQKYAATSGISGVQPKVLIPAAYDGKETVDKGHMKDRKLIVKASGADYEELAENEYHCMAMARLAGIEVPRFWLSENREVFVIERFDIDASVDADRYLGFEDMTALTGKQNREKYDSSYENIAKAIDLFASAIHKSSSLMAFFQSLCLSVAVRNGDAHLKNFGLLYTTPQTSDVRLSPLYDVVCTTAYLPRDTPALKMNKAKTWPTRAQLIEFGKAHCQLDRPQEIIDRIVDVVRSYVPDIAPGPIWARMHPEMEKGAISISAPA</sequence>
<dbReference type="InterPro" id="IPR012893">
    <property type="entry name" value="HipA-like_C"/>
</dbReference>
<dbReference type="Pfam" id="PF07804">
    <property type="entry name" value="HipA_C"/>
    <property type="match status" value="1"/>
</dbReference>
<dbReference type="GO" id="GO:0005829">
    <property type="term" value="C:cytosol"/>
    <property type="evidence" value="ECO:0007669"/>
    <property type="project" value="TreeGrafter"/>
</dbReference>
<evidence type="ECO:0000259" key="4">
    <source>
        <dbReference type="Pfam" id="PF07804"/>
    </source>
</evidence>
<reference evidence="7" key="1">
    <citation type="journal article" date="2020" name="MBio">
        <title>Horizontal gene transfer to a defensive symbiont with a reduced genome amongst a multipartite beetle microbiome.</title>
        <authorList>
            <person name="Waterworth S.C."/>
            <person name="Florez L.V."/>
            <person name="Rees E.R."/>
            <person name="Hertweck C."/>
            <person name="Kaltenpoth M."/>
            <person name="Kwan J.C."/>
        </authorList>
    </citation>
    <scope>NUCLEOTIDE SEQUENCE [LARGE SCALE GENOMIC DNA]</scope>
</reference>
<dbReference type="AlphaFoldDB" id="A0A7V8FU69"/>
<keyword evidence="2" id="KW-0808">Transferase</keyword>
<comment type="similarity">
    <text evidence="1">Belongs to the HipA Ser/Thr kinase family.</text>
</comment>
<organism evidence="6 7">
    <name type="scientific">Herbaspirillum frisingense</name>
    <dbReference type="NCBI Taxonomy" id="92645"/>
    <lineage>
        <taxon>Bacteria</taxon>
        <taxon>Pseudomonadati</taxon>
        <taxon>Pseudomonadota</taxon>
        <taxon>Betaproteobacteria</taxon>
        <taxon>Burkholderiales</taxon>
        <taxon>Oxalobacteraceae</taxon>
        <taxon>Herbaspirillum</taxon>
    </lineage>
</organism>
<dbReference type="EMBL" id="WNDX01000136">
    <property type="protein sequence ID" value="KAF1040369.1"/>
    <property type="molecule type" value="Genomic_DNA"/>
</dbReference>
<dbReference type="Proteomes" id="UP000462435">
    <property type="component" value="Unassembled WGS sequence"/>
</dbReference>
<dbReference type="Pfam" id="PF13657">
    <property type="entry name" value="Couple_hipA"/>
    <property type="match status" value="1"/>
</dbReference>